<dbReference type="InterPro" id="IPR007016">
    <property type="entry name" value="O-antigen_ligase-rel_domated"/>
</dbReference>
<proteinExistence type="predicted"/>
<dbReference type="PANTHER" id="PTHR37422:SF13">
    <property type="entry name" value="LIPOPOLYSACCHARIDE BIOSYNTHESIS PROTEIN PA4999-RELATED"/>
    <property type="match status" value="1"/>
</dbReference>
<feature type="transmembrane region" description="Helical" evidence="5">
    <location>
        <begin position="146"/>
        <end position="167"/>
    </location>
</feature>
<accession>A0AAW7I1V3</accession>
<dbReference type="RefSeq" id="WP_290022452.1">
    <property type="nucleotide sequence ID" value="NZ_JAOPLV010000008.1"/>
</dbReference>
<keyword evidence="7" id="KW-0436">Ligase</keyword>
<feature type="transmembrane region" description="Helical" evidence="5">
    <location>
        <begin position="379"/>
        <end position="395"/>
    </location>
</feature>
<gene>
    <name evidence="7" type="ORF">OB959_16070</name>
</gene>
<reference evidence="7" key="1">
    <citation type="submission" date="2023-08" db="EMBL/GenBank/DDBJ databases">
        <title>WGS of Aeromonas isolates.</title>
        <authorList>
            <person name="Lee H."/>
        </authorList>
    </citation>
    <scope>NUCLEOTIDE SEQUENCE</scope>
    <source>
        <strain evidence="7">SL22</strain>
    </source>
</reference>
<dbReference type="GO" id="GO:0016020">
    <property type="term" value="C:membrane"/>
    <property type="evidence" value="ECO:0007669"/>
    <property type="project" value="UniProtKB-SubCell"/>
</dbReference>
<keyword evidence="2 5" id="KW-0812">Transmembrane</keyword>
<feature type="transmembrane region" description="Helical" evidence="5">
    <location>
        <begin position="69"/>
        <end position="86"/>
    </location>
</feature>
<dbReference type="EMBL" id="JAOPLV010000008">
    <property type="protein sequence ID" value="MDM5141292.1"/>
    <property type="molecule type" value="Genomic_DNA"/>
</dbReference>
<keyword evidence="4 5" id="KW-0472">Membrane</keyword>
<keyword evidence="3 5" id="KW-1133">Transmembrane helix</keyword>
<evidence type="ECO:0000256" key="3">
    <source>
        <dbReference type="ARBA" id="ARBA00022989"/>
    </source>
</evidence>
<name>A0AAW7I1V3_9GAMM</name>
<evidence type="ECO:0000256" key="4">
    <source>
        <dbReference type="ARBA" id="ARBA00023136"/>
    </source>
</evidence>
<organism evidence="7 8">
    <name type="scientific">Aeromonas bestiarum</name>
    <dbReference type="NCBI Taxonomy" id="105751"/>
    <lineage>
        <taxon>Bacteria</taxon>
        <taxon>Pseudomonadati</taxon>
        <taxon>Pseudomonadota</taxon>
        <taxon>Gammaproteobacteria</taxon>
        <taxon>Aeromonadales</taxon>
        <taxon>Aeromonadaceae</taxon>
        <taxon>Aeromonas</taxon>
    </lineage>
</organism>
<evidence type="ECO:0000313" key="8">
    <source>
        <dbReference type="Proteomes" id="UP001168216"/>
    </source>
</evidence>
<sequence>MMPSRSLVLLDRTTTALFALTILFSFCGLFLAPAGQSIQSNLLAVTGIFGLLNYFVGKQRDVGLKDRRILWGLLVYAAMIFVNRLIHGDQYGVMRGLFYVVVFALMMPRKPILLMLGYLAIVLGGMGLGILGIWQYQHGIARVEGFTNAILFSQAALTLAILNWFVFQQRRLPGWLRGGALVGLIAALFALYLSQSRGVWLAFGVILAYVICYKAYFKPWKYIAVAILCMATTGAIYQNNQLAQARILSAVSEYKLVEAGTYYSSWGLRVIAWQSAWLGFLDSPLAGVGTNGFDALKRSQAESGVVSPSILSSELAHAHNQYMQNLVIRGSMGFIALVIFLGLPLYLVAKNINRVSAGVLVPLAFAINSLSDVPFEHQGVLYLYTLSLVFIWFAHEFKKDTCTS</sequence>
<evidence type="ECO:0000256" key="5">
    <source>
        <dbReference type="SAM" id="Phobius"/>
    </source>
</evidence>
<evidence type="ECO:0000256" key="2">
    <source>
        <dbReference type="ARBA" id="ARBA00022692"/>
    </source>
</evidence>
<dbReference type="InterPro" id="IPR051533">
    <property type="entry name" value="WaaL-like"/>
</dbReference>
<feature type="transmembrane region" description="Helical" evidence="5">
    <location>
        <begin position="174"/>
        <end position="193"/>
    </location>
</feature>
<evidence type="ECO:0000259" key="6">
    <source>
        <dbReference type="Pfam" id="PF04932"/>
    </source>
</evidence>
<comment type="caution">
    <text evidence="7">The sequence shown here is derived from an EMBL/GenBank/DDBJ whole genome shotgun (WGS) entry which is preliminary data.</text>
</comment>
<feature type="domain" description="O-antigen ligase-related" evidence="6">
    <location>
        <begin position="183"/>
        <end position="337"/>
    </location>
</feature>
<protein>
    <submittedName>
        <fullName evidence="7">O-antigen ligase family protein</fullName>
    </submittedName>
</protein>
<dbReference type="Pfam" id="PF04932">
    <property type="entry name" value="Wzy_C"/>
    <property type="match status" value="1"/>
</dbReference>
<feature type="transmembrane region" description="Helical" evidence="5">
    <location>
        <begin position="199"/>
        <end position="217"/>
    </location>
</feature>
<dbReference type="AlphaFoldDB" id="A0AAW7I1V3"/>
<dbReference type="Proteomes" id="UP001168216">
    <property type="component" value="Unassembled WGS sequence"/>
</dbReference>
<dbReference type="GO" id="GO:0016874">
    <property type="term" value="F:ligase activity"/>
    <property type="evidence" value="ECO:0007669"/>
    <property type="project" value="UniProtKB-KW"/>
</dbReference>
<evidence type="ECO:0000256" key="1">
    <source>
        <dbReference type="ARBA" id="ARBA00004141"/>
    </source>
</evidence>
<feature type="transmembrane region" description="Helical" evidence="5">
    <location>
        <begin position="326"/>
        <end position="349"/>
    </location>
</feature>
<feature type="transmembrane region" description="Helical" evidence="5">
    <location>
        <begin position="115"/>
        <end position="134"/>
    </location>
</feature>
<feature type="transmembrane region" description="Helical" evidence="5">
    <location>
        <begin position="38"/>
        <end position="57"/>
    </location>
</feature>
<feature type="transmembrane region" description="Helical" evidence="5">
    <location>
        <begin position="92"/>
        <end position="108"/>
    </location>
</feature>
<comment type="subcellular location">
    <subcellularLocation>
        <location evidence="1">Membrane</location>
        <topology evidence="1">Multi-pass membrane protein</topology>
    </subcellularLocation>
</comment>
<dbReference type="PANTHER" id="PTHR37422">
    <property type="entry name" value="TEICHURONIC ACID BIOSYNTHESIS PROTEIN TUAE"/>
    <property type="match status" value="1"/>
</dbReference>
<evidence type="ECO:0000313" key="7">
    <source>
        <dbReference type="EMBL" id="MDM5141292.1"/>
    </source>
</evidence>
<feature type="transmembrane region" description="Helical" evidence="5">
    <location>
        <begin position="12"/>
        <end position="32"/>
    </location>
</feature>